<reference evidence="2 3" key="1">
    <citation type="submission" date="2023-07" db="EMBL/GenBank/DDBJ databases">
        <title>Genomic Encyclopedia of Type Strains, Phase IV (KMG-IV): sequencing the most valuable type-strain genomes for metagenomic binning, comparative biology and taxonomic classification.</title>
        <authorList>
            <person name="Goeker M."/>
        </authorList>
    </citation>
    <scope>NUCLEOTIDE SEQUENCE [LARGE SCALE GENOMIC DNA]</scope>
    <source>
        <strain evidence="2 3">DSM 23948</strain>
    </source>
</reference>
<dbReference type="RefSeq" id="WP_307151793.1">
    <property type="nucleotide sequence ID" value="NZ_JAUSTU010000024.1"/>
</dbReference>
<dbReference type="SUPFAM" id="SSF54106">
    <property type="entry name" value="LysM domain"/>
    <property type="match status" value="1"/>
</dbReference>
<sequence>MGKSTVVHGSLRSYKIKRGDTVCSIAREFNISIISILKVNKHMDPKQLTIGDTLCVPVEKETNVEYGT</sequence>
<dbReference type="EMBL" id="JAUSTU010000024">
    <property type="protein sequence ID" value="MDQ0157326.1"/>
    <property type="molecule type" value="Genomic_DNA"/>
</dbReference>
<keyword evidence="3" id="KW-1185">Reference proteome</keyword>
<comment type="caution">
    <text evidence="2">The sequence shown here is derived from an EMBL/GenBank/DDBJ whole genome shotgun (WGS) entry which is preliminary data.</text>
</comment>
<name>A0ABT9V8P2_9BACL</name>
<dbReference type="PROSITE" id="PS51782">
    <property type="entry name" value="LYSM"/>
    <property type="match status" value="1"/>
</dbReference>
<dbReference type="InterPro" id="IPR018392">
    <property type="entry name" value="LysM"/>
</dbReference>
<gene>
    <name evidence="2" type="ORF">J2S07_003655</name>
</gene>
<dbReference type="CDD" id="cd00118">
    <property type="entry name" value="LysM"/>
    <property type="match status" value="1"/>
</dbReference>
<dbReference type="SMART" id="SM00257">
    <property type="entry name" value="LysM"/>
    <property type="match status" value="1"/>
</dbReference>
<dbReference type="InterPro" id="IPR036779">
    <property type="entry name" value="LysM_dom_sf"/>
</dbReference>
<organism evidence="2 3">
    <name type="scientific">Anoxybacillus andreesenii</name>
    <dbReference type="NCBI Taxonomy" id="1325932"/>
    <lineage>
        <taxon>Bacteria</taxon>
        <taxon>Bacillati</taxon>
        <taxon>Bacillota</taxon>
        <taxon>Bacilli</taxon>
        <taxon>Bacillales</taxon>
        <taxon>Anoxybacillaceae</taxon>
        <taxon>Anoxybacillus</taxon>
    </lineage>
</organism>
<evidence type="ECO:0000313" key="2">
    <source>
        <dbReference type="EMBL" id="MDQ0157326.1"/>
    </source>
</evidence>
<evidence type="ECO:0000259" key="1">
    <source>
        <dbReference type="PROSITE" id="PS51782"/>
    </source>
</evidence>
<dbReference type="Proteomes" id="UP001231362">
    <property type="component" value="Unassembled WGS sequence"/>
</dbReference>
<dbReference type="Pfam" id="PF01476">
    <property type="entry name" value="LysM"/>
    <property type="match status" value="1"/>
</dbReference>
<evidence type="ECO:0000313" key="3">
    <source>
        <dbReference type="Proteomes" id="UP001231362"/>
    </source>
</evidence>
<accession>A0ABT9V8P2</accession>
<protein>
    <submittedName>
        <fullName evidence="2">LysM repeat protein</fullName>
    </submittedName>
</protein>
<dbReference type="Gene3D" id="3.10.350.10">
    <property type="entry name" value="LysM domain"/>
    <property type="match status" value="1"/>
</dbReference>
<proteinExistence type="predicted"/>
<feature type="domain" description="LysM" evidence="1">
    <location>
        <begin position="12"/>
        <end position="56"/>
    </location>
</feature>